<reference evidence="4" key="1">
    <citation type="submission" date="2016-10" db="EMBL/GenBank/DDBJ databases">
        <authorList>
            <person name="Varghese N."/>
            <person name="Submissions S."/>
        </authorList>
    </citation>
    <scope>NUCLEOTIDE SEQUENCE [LARGE SCALE GENOMIC DNA]</scope>
    <source>
        <strain evidence="4">DSM 25055</strain>
    </source>
</reference>
<comment type="cofactor">
    <cofactor evidence="1">
        <name>Mn(2+)</name>
        <dbReference type="ChEBI" id="CHEBI:29035"/>
    </cofactor>
    <text evidence="1">The Mn(2+) ion enhances activity.</text>
</comment>
<keyword evidence="4" id="KW-1185">Reference proteome</keyword>
<dbReference type="EMBL" id="FOFD01000006">
    <property type="protein sequence ID" value="SER58549.1"/>
    <property type="molecule type" value="Genomic_DNA"/>
</dbReference>
<dbReference type="GO" id="GO:0005737">
    <property type="term" value="C:cytoplasm"/>
    <property type="evidence" value="ECO:0007669"/>
    <property type="project" value="TreeGrafter"/>
</dbReference>
<name>A0A1H9QFB0_9EURY</name>
<dbReference type="GO" id="GO:0046657">
    <property type="term" value="P:folic acid catabolic process"/>
    <property type="evidence" value="ECO:0007669"/>
    <property type="project" value="TreeGrafter"/>
</dbReference>
<dbReference type="AlphaFoldDB" id="A0A1H9QFB0"/>
<proteinExistence type="predicted"/>
<feature type="binding site" evidence="1">
    <location>
        <position position="200"/>
    </location>
    <ligand>
        <name>Mn(2+)</name>
        <dbReference type="ChEBI" id="CHEBI:29035"/>
        <label>2</label>
    </ligand>
</feature>
<dbReference type="PIRSF" id="PIRSF005962">
    <property type="entry name" value="Pept_M20D_amidohydro"/>
    <property type="match status" value="1"/>
</dbReference>
<feature type="binding site" evidence="1">
    <location>
        <position position="396"/>
    </location>
    <ligand>
        <name>Mn(2+)</name>
        <dbReference type="ChEBI" id="CHEBI:29035"/>
        <label>2</label>
    </ligand>
</feature>
<feature type="binding site" evidence="1">
    <location>
        <position position="176"/>
    </location>
    <ligand>
        <name>Mn(2+)</name>
        <dbReference type="ChEBI" id="CHEBI:29035"/>
        <label>2</label>
    </ligand>
</feature>
<evidence type="ECO:0000256" key="1">
    <source>
        <dbReference type="PIRSR" id="PIRSR005962-1"/>
    </source>
</evidence>
<dbReference type="Proteomes" id="UP000199114">
    <property type="component" value="Unassembled WGS sequence"/>
</dbReference>
<sequence length="424" mass="44934">MTADDLVSLRRDLHRKPEPAWREFYTTARIVDELEARLGDDLAALHVGPAAIAGDHRMAVPDDAELTHWYERARDAGVDDDVLERLEGGYTGAVAVLERGTGPTVGLRVDIDALPRSESDDPAHRPVAEGFRSEHDGAMHACGHDAHATIGIGTLEAVAESDFSGTLKVFFQPAEEVVGGGKPMAESEHLQDVDALLAVHIGLDHPTGEIVAGIDGFLAVAHVEAAFTGESAHAGGHPEQGRNAVQAMATAVQNLYGIPRHNDGATRVNAGVVEGGSAANVIPDEARIVAEVRGETTELMEYMKRRTRRVLRSAAEMHDCEVEIEIGAEAPSATSDQALVSIVADVADDTAGVDTVLERDELGGSEDATFLMRAVQENGGTACYVGVGTDHPGGHHTATFDVDEDSIQHGIDTLAGTIERLGDR</sequence>
<dbReference type="InterPro" id="IPR036264">
    <property type="entry name" value="Bact_exopeptidase_dim_dom"/>
</dbReference>
<feature type="binding site" evidence="1">
    <location>
        <position position="142"/>
    </location>
    <ligand>
        <name>Mn(2+)</name>
        <dbReference type="ChEBI" id="CHEBI:29035"/>
        <label>2</label>
    </ligand>
</feature>
<evidence type="ECO:0000313" key="3">
    <source>
        <dbReference type="EMBL" id="SER58549.1"/>
    </source>
</evidence>
<dbReference type="InterPro" id="IPR011650">
    <property type="entry name" value="Peptidase_M20_dimer"/>
</dbReference>
<dbReference type="SUPFAM" id="SSF55031">
    <property type="entry name" value="Bacterial exopeptidase dimerisation domain"/>
    <property type="match status" value="1"/>
</dbReference>
<protein>
    <submittedName>
        <fullName evidence="3">Aminobenzoyl-glutamate utilization protein A</fullName>
    </submittedName>
</protein>
<dbReference type="STRING" id="1186196.SAMN04489841_4177"/>
<dbReference type="GO" id="GO:0016805">
    <property type="term" value="F:dipeptidase activity"/>
    <property type="evidence" value="ECO:0007669"/>
    <property type="project" value="TreeGrafter"/>
</dbReference>
<dbReference type="InterPro" id="IPR002933">
    <property type="entry name" value="Peptidase_M20"/>
</dbReference>
<dbReference type="Pfam" id="PF01546">
    <property type="entry name" value="Peptidase_M20"/>
    <property type="match status" value="1"/>
</dbReference>
<dbReference type="PANTHER" id="PTHR30575">
    <property type="entry name" value="PEPTIDASE M20"/>
    <property type="match status" value="1"/>
</dbReference>
<dbReference type="GO" id="GO:0046872">
    <property type="term" value="F:metal ion binding"/>
    <property type="evidence" value="ECO:0007669"/>
    <property type="project" value="UniProtKB-KW"/>
</dbReference>
<dbReference type="GO" id="GO:0071713">
    <property type="term" value="F:para-aminobenzoyl-glutamate hydrolase activity"/>
    <property type="evidence" value="ECO:0007669"/>
    <property type="project" value="TreeGrafter"/>
</dbReference>
<dbReference type="NCBIfam" id="TIGR01891">
    <property type="entry name" value="amidohydrolases"/>
    <property type="match status" value="1"/>
</dbReference>
<keyword evidence="1" id="KW-0479">Metal-binding</keyword>
<dbReference type="Pfam" id="PF07687">
    <property type="entry name" value="M20_dimer"/>
    <property type="match status" value="1"/>
</dbReference>
<dbReference type="InterPro" id="IPR052030">
    <property type="entry name" value="Peptidase_M20/M20A_hydrolases"/>
</dbReference>
<feature type="binding site" evidence="1">
    <location>
        <position position="144"/>
    </location>
    <ligand>
        <name>Mn(2+)</name>
        <dbReference type="ChEBI" id="CHEBI:29035"/>
        <label>2</label>
    </ligand>
</feature>
<dbReference type="OrthoDB" id="247417at2157"/>
<dbReference type="InterPro" id="IPR017439">
    <property type="entry name" value="Amidohydrolase"/>
</dbReference>
<feature type="domain" description="Peptidase M20 dimerisation" evidence="2">
    <location>
        <begin position="222"/>
        <end position="315"/>
    </location>
</feature>
<evidence type="ECO:0000259" key="2">
    <source>
        <dbReference type="Pfam" id="PF07687"/>
    </source>
</evidence>
<organism evidence="3 4">
    <name type="scientific">Natrinema salaciae</name>
    <dbReference type="NCBI Taxonomy" id="1186196"/>
    <lineage>
        <taxon>Archaea</taxon>
        <taxon>Methanobacteriati</taxon>
        <taxon>Methanobacteriota</taxon>
        <taxon>Stenosarchaea group</taxon>
        <taxon>Halobacteria</taxon>
        <taxon>Halobacteriales</taxon>
        <taxon>Natrialbaceae</taxon>
        <taxon>Natrinema</taxon>
    </lineage>
</organism>
<dbReference type="SUPFAM" id="SSF53187">
    <property type="entry name" value="Zn-dependent exopeptidases"/>
    <property type="match status" value="1"/>
</dbReference>
<evidence type="ECO:0000313" key="4">
    <source>
        <dbReference type="Proteomes" id="UP000199114"/>
    </source>
</evidence>
<dbReference type="RefSeq" id="WP_090621287.1">
    <property type="nucleotide sequence ID" value="NZ_FOFD01000006.1"/>
</dbReference>
<gene>
    <name evidence="3" type="ORF">SAMN04489841_4177</name>
</gene>
<dbReference type="Gene3D" id="3.40.630.10">
    <property type="entry name" value="Zn peptidases"/>
    <property type="match status" value="2"/>
</dbReference>
<keyword evidence="1" id="KW-0464">Manganese</keyword>
<accession>A0A1H9QFB0</accession>
<dbReference type="PANTHER" id="PTHR30575:SF3">
    <property type="entry name" value="PEPTIDASE M20 DIMERISATION DOMAIN-CONTAINING PROTEIN"/>
    <property type="match status" value="1"/>
</dbReference>